<protein>
    <submittedName>
        <fullName evidence="2">Uncharacterized protein</fullName>
    </submittedName>
</protein>
<dbReference type="RefSeq" id="WP_096110070.1">
    <property type="nucleotide sequence ID" value="NZ_NVYO01000001.1"/>
</dbReference>
<evidence type="ECO:0000313" key="3">
    <source>
        <dbReference type="Proteomes" id="UP000217918"/>
    </source>
</evidence>
<evidence type="ECO:0000256" key="1">
    <source>
        <dbReference type="SAM" id="MobiDB-lite"/>
    </source>
</evidence>
<proteinExistence type="predicted"/>
<sequence>MATKLNVYKKDGTTPVATGTDEDGADITGLSAGTVVPDGDYEATHTDDTGAKTESNRVSVPGFTVKPAQETAPTNVTSTPTADGATVKAD</sequence>
<reference evidence="2 3" key="1">
    <citation type="submission" date="2017-09" db="EMBL/GenBank/DDBJ databases">
        <title>Genome sequence of Lactobacillus brevis D7.</title>
        <authorList>
            <person name="Kwon M.-S."/>
            <person name="Lim S.K."/>
            <person name="Choi H.-J."/>
        </authorList>
    </citation>
    <scope>NUCLEOTIDE SEQUENCE [LARGE SCALE GENOMIC DNA]</scope>
    <source>
        <strain evidence="2 3">D7</strain>
    </source>
</reference>
<organism evidence="2 3">
    <name type="scientific">Levilactobacillus brevis</name>
    <name type="common">Lactobacillus brevis</name>
    <dbReference type="NCBI Taxonomy" id="1580"/>
    <lineage>
        <taxon>Bacteria</taxon>
        <taxon>Bacillati</taxon>
        <taxon>Bacillota</taxon>
        <taxon>Bacilli</taxon>
        <taxon>Lactobacillales</taxon>
        <taxon>Lactobacillaceae</taxon>
        <taxon>Levilactobacillus</taxon>
    </lineage>
</organism>
<name>A0A2A3TXL8_LEVBR</name>
<comment type="caution">
    <text evidence="2">The sequence shown here is derived from an EMBL/GenBank/DDBJ whole genome shotgun (WGS) entry which is preliminary data.</text>
</comment>
<dbReference type="AlphaFoldDB" id="A0A2A3TXL8"/>
<evidence type="ECO:0000313" key="2">
    <source>
        <dbReference type="EMBL" id="PBQ23844.1"/>
    </source>
</evidence>
<feature type="compositionally biased region" description="Basic and acidic residues" evidence="1">
    <location>
        <begin position="42"/>
        <end position="55"/>
    </location>
</feature>
<feature type="region of interest" description="Disordered" evidence="1">
    <location>
        <begin position="1"/>
        <end position="90"/>
    </location>
</feature>
<feature type="compositionally biased region" description="Polar residues" evidence="1">
    <location>
        <begin position="71"/>
        <end position="81"/>
    </location>
</feature>
<dbReference type="Proteomes" id="UP000217918">
    <property type="component" value="Unassembled WGS sequence"/>
</dbReference>
<gene>
    <name evidence="2" type="ORF">CNR29_07365</name>
</gene>
<accession>A0A2A3TXL8</accession>
<dbReference type="EMBL" id="NVYO01000001">
    <property type="protein sequence ID" value="PBQ23844.1"/>
    <property type="molecule type" value="Genomic_DNA"/>
</dbReference>